<evidence type="ECO:0000313" key="1">
    <source>
        <dbReference type="EMBL" id="QAT85758.1"/>
    </source>
</evidence>
<sequence>MTQQRVNLFTESEPFRTAGGVVNGLILEDLKEQGHEVTTHFKSRLGPADTPMPVATADRLRRILAEPPADLAIFCDMGLWIHPPGPRIARRSVVLFHGLVGGQSLWLGNPAVDLYTAYSPYMREALISLLTLPDVRRRTCLDPSGFDKVVDFHAGLPCVASATGDARMQGAQIPPQVQEALDAGDVLGHALQPRKPDWYAVLNILLHLNMQSREANGPRYRLIVDAEDFALIDYSYAHGFPYDVSSARSMLDAMGFKISDLLIPVRFLNQAALFKLFELTKFGLSFNIYPEPFGFYPLESVFQGCPVYTNGIGNNRFSVPPGHGIRVFDNVDMAFGDPFSFQEVANAILEDVRSRERVTQECARGREYISRHYDRASFTRTWRKALAHLDAPRPAPRSFESLVVKQSPLVRRLEEETGRVVSDFERQTLEPRELAILKASLERSMGQVLSDMNEADQALLQGLFSRGVLTLRPEGYVSGL</sequence>
<dbReference type="RefSeq" id="WP_128797477.1">
    <property type="nucleotide sequence ID" value="NZ_CP034669.1"/>
</dbReference>
<protein>
    <recommendedName>
        <fullName evidence="3">Glycosyltransferase</fullName>
    </recommendedName>
</protein>
<dbReference type="AlphaFoldDB" id="A0A410RV47"/>
<reference evidence="1 2" key="1">
    <citation type="submission" date="2018-12" db="EMBL/GenBank/DDBJ databases">
        <title>Complete Genome Sequence of the Corallopyronin A producing Myxobacterium Corallococcus coralloides B035.</title>
        <authorList>
            <person name="Bouhired S.M."/>
            <person name="Rupp O."/>
            <person name="Blom J."/>
            <person name="Schaeberle T.F."/>
            <person name="Kehraus S."/>
            <person name="Schiefer A."/>
            <person name="Pfarr K."/>
            <person name="Goesmann A."/>
            <person name="Hoerauf A."/>
            <person name="Koenig G.M."/>
        </authorList>
    </citation>
    <scope>NUCLEOTIDE SEQUENCE [LARGE SCALE GENOMIC DNA]</scope>
    <source>
        <strain evidence="1 2">B035</strain>
    </source>
</reference>
<dbReference type="Proteomes" id="UP000288758">
    <property type="component" value="Chromosome"/>
</dbReference>
<dbReference type="Gene3D" id="3.40.50.2000">
    <property type="entry name" value="Glycogen Phosphorylase B"/>
    <property type="match status" value="1"/>
</dbReference>
<evidence type="ECO:0008006" key="3">
    <source>
        <dbReference type="Google" id="ProtNLM"/>
    </source>
</evidence>
<proteinExistence type="predicted"/>
<evidence type="ECO:0000313" key="2">
    <source>
        <dbReference type="Proteomes" id="UP000288758"/>
    </source>
</evidence>
<name>A0A410RV47_CORCK</name>
<gene>
    <name evidence="1" type="ORF">EJ065_4200</name>
</gene>
<dbReference type="EMBL" id="CP034669">
    <property type="protein sequence ID" value="QAT85758.1"/>
    <property type="molecule type" value="Genomic_DNA"/>
</dbReference>
<accession>A0A410RV47</accession>
<dbReference type="SUPFAM" id="SSF53756">
    <property type="entry name" value="UDP-Glycosyltransferase/glycogen phosphorylase"/>
    <property type="match status" value="1"/>
</dbReference>
<organism evidence="1 2">
    <name type="scientific">Corallococcus coralloides</name>
    <name type="common">Myxococcus coralloides</name>
    <dbReference type="NCBI Taxonomy" id="184914"/>
    <lineage>
        <taxon>Bacteria</taxon>
        <taxon>Pseudomonadati</taxon>
        <taxon>Myxococcota</taxon>
        <taxon>Myxococcia</taxon>
        <taxon>Myxococcales</taxon>
        <taxon>Cystobacterineae</taxon>
        <taxon>Myxococcaceae</taxon>
        <taxon>Corallococcus</taxon>
    </lineage>
</organism>